<dbReference type="InterPro" id="IPR041546">
    <property type="entry name" value="ClpA/ClpB_AAA_lid"/>
</dbReference>
<dbReference type="PRINTS" id="PR00300">
    <property type="entry name" value="CLPPROTEASEA"/>
</dbReference>
<dbReference type="InterPro" id="IPR001270">
    <property type="entry name" value="ClpA/B"/>
</dbReference>
<dbReference type="GO" id="GO:0005524">
    <property type="term" value="F:ATP binding"/>
    <property type="evidence" value="ECO:0007669"/>
    <property type="project" value="UniProtKB-KW"/>
</dbReference>
<dbReference type="Proteomes" id="UP001150924">
    <property type="component" value="Unassembled WGS sequence"/>
</dbReference>
<dbReference type="CDD" id="cd19499">
    <property type="entry name" value="RecA-like_ClpB_Hsp104-like"/>
    <property type="match status" value="1"/>
</dbReference>
<dbReference type="FunFam" id="3.40.50.300:FF:000025">
    <property type="entry name" value="ATP-dependent Clp protease subunit"/>
    <property type="match status" value="1"/>
</dbReference>
<evidence type="ECO:0000256" key="2">
    <source>
        <dbReference type="ARBA" id="ARBA00022840"/>
    </source>
</evidence>
<gene>
    <name evidence="6" type="ORF">OV079_47500</name>
</gene>
<evidence type="ECO:0000313" key="7">
    <source>
        <dbReference type="Proteomes" id="UP001150924"/>
    </source>
</evidence>
<proteinExistence type="predicted"/>
<feature type="domain" description="Clp ATPase C-terminal" evidence="5">
    <location>
        <begin position="404"/>
        <end position="489"/>
    </location>
</feature>
<dbReference type="GO" id="GO:0005737">
    <property type="term" value="C:cytoplasm"/>
    <property type="evidence" value="ECO:0007669"/>
    <property type="project" value="TreeGrafter"/>
</dbReference>
<evidence type="ECO:0000259" key="4">
    <source>
        <dbReference type="SMART" id="SM00382"/>
    </source>
</evidence>
<keyword evidence="1" id="KW-0547">Nucleotide-binding</keyword>
<dbReference type="Pfam" id="PF07724">
    <property type="entry name" value="AAA_2"/>
    <property type="match status" value="1"/>
</dbReference>
<dbReference type="GO" id="GO:0034605">
    <property type="term" value="P:cellular response to heat"/>
    <property type="evidence" value="ECO:0007669"/>
    <property type="project" value="TreeGrafter"/>
</dbReference>
<dbReference type="Gene3D" id="1.10.8.60">
    <property type="match status" value="1"/>
</dbReference>
<dbReference type="Pfam" id="PF10431">
    <property type="entry name" value="ClpB_D2-small"/>
    <property type="match status" value="1"/>
</dbReference>
<keyword evidence="7" id="KW-1185">Reference proteome</keyword>
<keyword evidence="2" id="KW-0067">ATP-binding</keyword>
<reference evidence="6" key="1">
    <citation type="submission" date="2022-11" db="EMBL/GenBank/DDBJ databases">
        <title>Minimal conservation of predation-associated metabolite biosynthetic gene clusters underscores biosynthetic potential of Myxococcota including descriptions for ten novel species: Archangium lansinium sp. nov., Myxococcus landrumus sp. nov., Nannocystis bai.</title>
        <authorList>
            <person name="Ahearne A."/>
            <person name="Stevens C."/>
            <person name="Phillips K."/>
        </authorList>
    </citation>
    <scope>NUCLEOTIDE SEQUENCE</scope>
    <source>
        <strain evidence="6">Na p29</strain>
    </source>
</reference>
<name>A0A9X3F7U7_9BACT</name>
<dbReference type="InterPro" id="IPR027417">
    <property type="entry name" value="P-loop_NTPase"/>
</dbReference>
<keyword evidence="3" id="KW-0143">Chaperone</keyword>
<evidence type="ECO:0000256" key="3">
    <source>
        <dbReference type="ARBA" id="ARBA00023186"/>
    </source>
</evidence>
<evidence type="ECO:0000313" key="6">
    <source>
        <dbReference type="EMBL" id="MCY1013056.1"/>
    </source>
</evidence>
<dbReference type="PANTHER" id="PTHR11638">
    <property type="entry name" value="ATP-DEPENDENT CLP PROTEASE"/>
    <property type="match status" value="1"/>
</dbReference>
<comment type="caution">
    <text evidence="6">The sequence shown here is derived from an EMBL/GenBank/DDBJ whole genome shotgun (WGS) entry which is preliminary data.</text>
</comment>
<protein>
    <submittedName>
        <fullName evidence="6">AAA family ATPase</fullName>
    </submittedName>
</protein>
<dbReference type="EMBL" id="JAPNKE010000002">
    <property type="protein sequence ID" value="MCY1013056.1"/>
    <property type="molecule type" value="Genomic_DNA"/>
</dbReference>
<dbReference type="InterPro" id="IPR050130">
    <property type="entry name" value="ClpA_ClpB"/>
</dbReference>
<dbReference type="RefSeq" id="WP_267778809.1">
    <property type="nucleotide sequence ID" value="NZ_JAPNKE010000002.1"/>
</dbReference>
<accession>A0A9X3F7U7</accession>
<evidence type="ECO:0000256" key="1">
    <source>
        <dbReference type="ARBA" id="ARBA00022741"/>
    </source>
</evidence>
<dbReference type="PANTHER" id="PTHR11638:SF181">
    <property type="entry name" value="ATPASE SUBUNIT OF ATP-DEPENDENT PROTEASE"/>
    <property type="match status" value="1"/>
</dbReference>
<evidence type="ECO:0000259" key="5">
    <source>
        <dbReference type="SMART" id="SM01086"/>
    </source>
</evidence>
<organism evidence="6 7">
    <name type="scientific">Nannocystis pusilla</name>
    <dbReference type="NCBI Taxonomy" id="889268"/>
    <lineage>
        <taxon>Bacteria</taxon>
        <taxon>Pseudomonadati</taxon>
        <taxon>Myxococcota</taxon>
        <taxon>Polyangia</taxon>
        <taxon>Nannocystales</taxon>
        <taxon>Nannocystaceae</taxon>
        <taxon>Nannocystis</taxon>
    </lineage>
</organism>
<dbReference type="GO" id="GO:0016887">
    <property type="term" value="F:ATP hydrolysis activity"/>
    <property type="evidence" value="ECO:0007669"/>
    <property type="project" value="InterPro"/>
</dbReference>
<sequence>MLRGLRATYEATHKVTIRDEALVAAVKLSHRYIAGRQLPDKAVDLLDTAATRVRIEHDAKPEAIVAHEERLAALGRELELRKREHEEGAAIDGDAQAEVEGRHAGVQDALATLRGRWEAERAALAEVEAARERLRQGEAGEEARTAKRAADERFQAIGGEDRLIHAEVDADAVARVVETWTGIPAGKMRSDTLGALLSLQDRLGERVRGQASAVRVVAETLRIAAAGIHNPSTPLGVLLFVGPSGVGKTETATALADLLYGGERFMTAIAMSEFQEKHSVSRLIGSPPGYVGYGEGGVLTEAVRQRPYSVVLLDECEKADLEVMNLFYQVFDKGTLSDGEGRVVDFKNTVVILTSNLASKLVMQRASQPGCTAEAIAEAIRPALSRHFKPALLARMTIVPFLPLPPEVLREITELKLGALKRRLWDSHKIEARFASEMVDDLAQRCTESEAGARNVEAILRSSLMPTLSQKLLEAFAAGQAVREAVVGLGGEGWQIELR</sequence>
<dbReference type="InterPro" id="IPR003959">
    <property type="entry name" value="ATPase_AAA_core"/>
</dbReference>
<dbReference type="SMART" id="SM00382">
    <property type="entry name" value="AAA"/>
    <property type="match status" value="1"/>
</dbReference>
<dbReference type="InterPro" id="IPR019489">
    <property type="entry name" value="Clp_ATPase_C"/>
</dbReference>
<dbReference type="SUPFAM" id="SSF52540">
    <property type="entry name" value="P-loop containing nucleoside triphosphate hydrolases"/>
    <property type="match status" value="2"/>
</dbReference>
<dbReference type="Pfam" id="PF17871">
    <property type="entry name" value="AAA_lid_9"/>
    <property type="match status" value="1"/>
</dbReference>
<dbReference type="Gene3D" id="3.40.50.300">
    <property type="entry name" value="P-loop containing nucleotide triphosphate hydrolases"/>
    <property type="match status" value="2"/>
</dbReference>
<dbReference type="SMART" id="SM01086">
    <property type="entry name" value="ClpB_D2-small"/>
    <property type="match status" value="1"/>
</dbReference>
<feature type="domain" description="AAA+ ATPase" evidence="4">
    <location>
        <begin position="234"/>
        <end position="394"/>
    </location>
</feature>
<dbReference type="InterPro" id="IPR003593">
    <property type="entry name" value="AAA+_ATPase"/>
</dbReference>
<dbReference type="AlphaFoldDB" id="A0A9X3F7U7"/>